<keyword evidence="2" id="KW-0560">Oxidoreductase</keyword>
<dbReference type="CDD" id="cd05233">
    <property type="entry name" value="SDR_c"/>
    <property type="match status" value="1"/>
</dbReference>
<comment type="caution">
    <text evidence="3">The sequence shown here is derived from an EMBL/GenBank/DDBJ whole genome shotgun (WGS) entry which is preliminary data.</text>
</comment>
<dbReference type="PRINTS" id="PR00081">
    <property type="entry name" value="GDHRDH"/>
</dbReference>
<dbReference type="GO" id="GO:0016491">
    <property type="term" value="F:oxidoreductase activity"/>
    <property type="evidence" value="ECO:0007669"/>
    <property type="project" value="UniProtKB-KW"/>
</dbReference>
<sequence length="222" mass="24945">MDIKCAVILITSASSIFGRALALHYARLGARLILCDQDETSLRQITLQCQTINPDVHYYPMLSTSAQEVDALFDYIERTYQQTPDVLINHWPNAPFPSFLSEHASTQFVDQWNRLTANFFSFGYTCAERMRLSGVKGVIVNVISYNETLEMAGIESAASMVAGFTHSWAKELTPFNIRVGGVIPQLVTEPEFSHGMMQCDELTRHTEYIVANEYFSGRVVSA</sequence>
<dbReference type="EMBL" id="WEKT01000003">
    <property type="protein sequence ID" value="MZI92139.1"/>
    <property type="molecule type" value="Genomic_DNA"/>
</dbReference>
<organism evidence="3 4">
    <name type="scientific">Vibrio eleionomae</name>
    <dbReference type="NCBI Taxonomy" id="2653505"/>
    <lineage>
        <taxon>Bacteria</taxon>
        <taxon>Pseudomonadati</taxon>
        <taxon>Pseudomonadota</taxon>
        <taxon>Gammaproteobacteria</taxon>
        <taxon>Vibrionales</taxon>
        <taxon>Vibrionaceae</taxon>
        <taxon>Vibrio</taxon>
    </lineage>
</organism>
<accession>A0A7X4RTJ8</accession>
<evidence type="ECO:0000256" key="1">
    <source>
        <dbReference type="ARBA" id="ARBA00006484"/>
    </source>
</evidence>
<dbReference type="InterPro" id="IPR002347">
    <property type="entry name" value="SDR_fam"/>
</dbReference>
<dbReference type="PANTHER" id="PTHR43639:SF1">
    <property type="entry name" value="SHORT-CHAIN DEHYDROGENASE_REDUCTASE FAMILY PROTEIN"/>
    <property type="match status" value="1"/>
</dbReference>
<dbReference type="Proteomes" id="UP000462621">
    <property type="component" value="Unassembled WGS sequence"/>
</dbReference>
<evidence type="ECO:0000256" key="2">
    <source>
        <dbReference type="ARBA" id="ARBA00023002"/>
    </source>
</evidence>
<dbReference type="NCBIfam" id="NF006464">
    <property type="entry name" value="PRK08862.1"/>
    <property type="match status" value="1"/>
</dbReference>
<protein>
    <submittedName>
        <fullName evidence="3">SDR family oxidoreductase</fullName>
    </submittedName>
</protein>
<keyword evidence="4" id="KW-1185">Reference proteome</keyword>
<comment type="similarity">
    <text evidence="1">Belongs to the short-chain dehydrogenases/reductases (SDR) family.</text>
</comment>
<gene>
    <name evidence="3" type="ORF">F9817_02820</name>
</gene>
<reference evidence="3 4" key="1">
    <citation type="submission" date="2019-10" db="EMBL/GenBank/DDBJ databases">
        <title>Vibrio sp. nov. isolated from a shrimp pond.</title>
        <authorList>
            <person name="Gomez-Gil B."/>
            <person name="Enciso-Ibarra J."/>
            <person name="Enciso-Ibarra K."/>
            <person name="Bolan-Mejia C."/>
        </authorList>
    </citation>
    <scope>NUCLEOTIDE SEQUENCE [LARGE SCALE GENOMIC DNA]</scope>
    <source>
        <strain evidence="3 4">CAIM 722</strain>
    </source>
</reference>
<dbReference type="SUPFAM" id="SSF51735">
    <property type="entry name" value="NAD(P)-binding Rossmann-fold domains"/>
    <property type="match status" value="1"/>
</dbReference>
<dbReference type="RefSeq" id="WP_161153447.1">
    <property type="nucleotide sequence ID" value="NZ_WEKT01000003.1"/>
</dbReference>
<evidence type="ECO:0000313" key="4">
    <source>
        <dbReference type="Proteomes" id="UP000462621"/>
    </source>
</evidence>
<dbReference type="InterPro" id="IPR036291">
    <property type="entry name" value="NAD(P)-bd_dom_sf"/>
</dbReference>
<name>A0A7X4RTJ8_9VIBR</name>
<dbReference type="AlphaFoldDB" id="A0A7X4RTJ8"/>
<dbReference type="Gene3D" id="3.40.50.720">
    <property type="entry name" value="NAD(P)-binding Rossmann-like Domain"/>
    <property type="match status" value="1"/>
</dbReference>
<dbReference type="PANTHER" id="PTHR43639">
    <property type="entry name" value="OXIDOREDUCTASE, SHORT-CHAIN DEHYDROGENASE/REDUCTASE FAMILY (AFU_ORTHOLOGUE AFUA_5G02870)"/>
    <property type="match status" value="1"/>
</dbReference>
<dbReference type="Pfam" id="PF00106">
    <property type="entry name" value="adh_short"/>
    <property type="match status" value="1"/>
</dbReference>
<evidence type="ECO:0000313" key="3">
    <source>
        <dbReference type="EMBL" id="MZI92139.1"/>
    </source>
</evidence>
<proteinExistence type="inferred from homology"/>